<evidence type="ECO:0000313" key="2">
    <source>
        <dbReference type="EMBL" id="CAF1618905.1"/>
    </source>
</evidence>
<evidence type="ECO:0000313" key="3">
    <source>
        <dbReference type="Proteomes" id="UP000663854"/>
    </source>
</evidence>
<keyword evidence="4" id="KW-1185">Reference proteome</keyword>
<comment type="caution">
    <text evidence="1">The sequence shown here is derived from an EMBL/GenBank/DDBJ whole genome shotgun (WGS) entry which is preliminary data.</text>
</comment>
<name>A0A815JX12_9BILA</name>
<proteinExistence type="predicted"/>
<dbReference type="EMBL" id="CAJNOH010005045">
    <property type="protein sequence ID" value="CAF1387793.1"/>
    <property type="molecule type" value="Genomic_DNA"/>
</dbReference>
<protein>
    <submittedName>
        <fullName evidence="1">Uncharacterized protein</fullName>
    </submittedName>
</protein>
<sequence length="244" mass="25947">MTSGNFTIGMNEQVNTPNNYYQGYIDHLSISRRAKSSCEILEIATLAAHFEFDSTSSYTDSGPNAVATTSSTNSIISGFTSLGISNPAFSIIFWIKPQTLSGTLVHLSSSPSGNGSTCFSLLGFASNGAIIAQVLTNNGTIVTTTGPILPVPLSWTLVVQTWSETNGLKLYMNNTFVSSIAVSTFKGSEITSNYLTLTNYLSGCVVCSNGLIGSLGSFTGAIDDWRIYNRELTSIDVCTLFSAT</sequence>
<organism evidence="1 3">
    <name type="scientific">Rotaria sordida</name>
    <dbReference type="NCBI Taxonomy" id="392033"/>
    <lineage>
        <taxon>Eukaryota</taxon>
        <taxon>Metazoa</taxon>
        <taxon>Spiralia</taxon>
        <taxon>Gnathifera</taxon>
        <taxon>Rotifera</taxon>
        <taxon>Eurotatoria</taxon>
        <taxon>Bdelloidea</taxon>
        <taxon>Philodinida</taxon>
        <taxon>Philodinidae</taxon>
        <taxon>Rotaria</taxon>
    </lineage>
</organism>
<dbReference type="EMBL" id="CAJNOL010006522">
    <property type="protein sequence ID" value="CAF1618905.1"/>
    <property type="molecule type" value="Genomic_DNA"/>
</dbReference>
<accession>A0A815JX12</accession>
<dbReference type="Gene3D" id="2.60.120.200">
    <property type="match status" value="2"/>
</dbReference>
<dbReference type="Pfam" id="PF13385">
    <property type="entry name" value="Laminin_G_3"/>
    <property type="match status" value="1"/>
</dbReference>
<dbReference type="Proteomes" id="UP000663870">
    <property type="component" value="Unassembled WGS sequence"/>
</dbReference>
<gene>
    <name evidence="2" type="ORF">JXQ802_LOCUS50345</name>
    <name evidence="1" type="ORF">PYM288_LOCUS34183</name>
</gene>
<evidence type="ECO:0000313" key="4">
    <source>
        <dbReference type="Proteomes" id="UP000663870"/>
    </source>
</evidence>
<reference evidence="1" key="1">
    <citation type="submission" date="2021-02" db="EMBL/GenBank/DDBJ databases">
        <authorList>
            <person name="Nowell W R."/>
        </authorList>
    </citation>
    <scope>NUCLEOTIDE SEQUENCE</scope>
</reference>
<evidence type="ECO:0000313" key="1">
    <source>
        <dbReference type="EMBL" id="CAF1387793.1"/>
    </source>
</evidence>
<dbReference type="Proteomes" id="UP000663854">
    <property type="component" value="Unassembled WGS sequence"/>
</dbReference>
<dbReference type="AlphaFoldDB" id="A0A815JX12"/>
<dbReference type="InterPro" id="IPR013320">
    <property type="entry name" value="ConA-like_dom_sf"/>
</dbReference>
<dbReference type="SUPFAM" id="SSF49899">
    <property type="entry name" value="Concanavalin A-like lectins/glucanases"/>
    <property type="match status" value="1"/>
</dbReference>